<dbReference type="PANTHER" id="PTHR10605">
    <property type="entry name" value="HEPARAN SULFATE SULFOTRANSFERASE"/>
    <property type="match status" value="1"/>
</dbReference>
<accession>A0A381ZIJ7</accession>
<organism evidence="4">
    <name type="scientific">marine metagenome</name>
    <dbReference type="NCBI Taxonomy" id="408172"/>
    <lineage>
        <taxon>unclassified sequences</taxon>
        <taxon>metagenomes</taxon>
        <taxon>ecological metagenomes</taxon>
    </lineage>
</organism>
<evidence type="ECO:0000256" key="1">
    <source>
        <dbReference type="ARBA" id="ARBA00022679"/>
    </source>
</evidence>
<dbReference type="EMBL" id="UINC01021378">
    <property type="protein sequence ID" value="SVA88811.1"/>
    <property type="molecule type" value="Genomic_DNA"/>
</dbReference>
<evidence type="ECO:0000256" key="2">
    <source>
        <dbReference type="ARBA" id="ARBA00023180"/>
    </source>
</evidence>
<dbReference type="InterPro" id="IPR000863">
    <property type="entry name" value="Sulfotransferase_dom"/>
</dbReference>
<dbReference type="Pfam" id="PF00685">
    <property type="entry name" value="Sulfotransfer_1"/>
    <property type="match status" value="1"/>
</dbReference>
<reference evidence="4" key="1">
    <citation type="submission" date="2018-05" db="EMBL/GenBank/DDBJ databases">
        <authorList>
            <person name="Lanie J.A."/>
            <person name="Ng W.-L."/>
            <person name="Kazmierczak K.M."/>
            <person name="Andrzejewski T.M."/>
            <person name="Davidsen T.M."/>
            <person name="Wayne K.J."/>
            <person name="Tettelin H."/>
            <person name="Glass J.I."/>
            <person name="Rusch D."/>
            <person name="Podicherti R."/>
            <person name="Tsui H.-C.T."/>
            <person name="Winkler M.E."/>
        </authorList>
    </citation>
    <scope>NUCLEOTIDE SEQUENCE</scope>
</reference>
<feature type="domain" description="Sulfotransferase" evidence="3">
    <location>
        <begin position="1"/>
        <end position="195"/>
    </location>
</feature>
<proteinExistence type="predicted"/>
<keyword evidence="2" id="KW-0325">Glycoprotein</keyword>
<dbReference type="PANTHER" id="PTHR10605:SF56">
    <property type="entry name" value="BIFUNCTIONAL HEPARAN SULFATE N-DEACETYLASE_N-SULFOTRANSFERASE"/>
    <property type="match status" value="1"/>
</dbReference>
<dbReference type="SUPFAM" id="SSF52540">
    <property type="entry name" value="P-loop containing nucleoside triphosphate hydrolases"/>
    <property type="match status" value="1"/>
</dbReference>
<gene>
    <name evidence="4" type="ORF">METZ01_LOCUS141665</name>
</gene>
<name>A0A381ZIJ7_9ZZZZ</name>
<keyword evidence="1" id="KW-0808">Transferase</keyword>
<dbReference type="InterPro" id="IPR027417">
    <property type="entry name" value="P-loop_NTPase"/>
</dbReference>
<dbReference type="Gene3D" id="3.40.50.300">
    <property type="entry name" value="P-loop containing nucleotide triphosphate hydrolases"/>
    <property type="match status" value="1"/>
</dbReference>
<evidence type="ECO:0000259" key="3">
    <source>
        <dbReference type="Pfam" id="PF00685"/>
    </source>
</evidence>
<dbReference type="GO" id="GO:0008146">
    <property type="term" value="F:sulfotransferase activity"/>
    <property type="evidence" value="ECO:0007669"/>
    <property type="project" value="InterPro"/>
</dbReference>
<protein>
    <recommendedName>
        <fullName evidence="3">Sulfotransferase domain-containing protein</fullName>
    </recommendedName>
</protein>
<dbReference type="InterPro" id="IPR037359">
    <property type="entry name" value="NST/OST"/>
</dbReference>
<feature type="non-terminal residue" evidence="4">
    <location>
        <position position="274"/>
    </location>
</feature>
<sequence>MGAPKSGTTSLYAYLSDHPEIVMSNPKEPHYFSTDIENGGIKSLDEYLACFDSPRGSAKAIGDASTLYLYSKVAVPEILKFNKNARFIVMLRDPSEIAFSFHQVALRVFGETETEFNRAWDLQEERAKGINIPDGCPDPQLFAYGEIAKLGFQVERLLSLVDPDAVHFVFFHDFKERTEQEFLNVLRFLGLDSSPNTKYGVHNPTRRIKYPRITQLVNRAIGLKKKVGIETEFGFASKVHQANIEEKPLERLNQDVHKKMKNFYEKDLKLLSSL</sequence>
<evidence type="ECO:0000313" key="4">
    <source>
        <dbReference type="EMBL" id="SVA88811.1"/>
    </source>
</evidence>
<dbReference type="AlphaFoldDB" id="A0A381ZIJ7"/>